<dbReference type="AlphaFoldDB" id="A0A4S4DE84"/>
<keyword evidence="4" id="KW-0012">Acyltransferase</keyword>
<dbReference type="GO" id="GO:0016746">
    <property type="term" value="F:acyltransferase activity"/>
    <property type="evidence" value="ECO:0007669"/>
    <property type="project" value="UniProtKB-KW"/>
</dbReference>
<dbReference type="EMBL" id="SDRB02011558">
    <property type="protein sequence ID" value="THG00963.1"/>
    <property type="molecule type" value="Genomic_DNA"/>
</dbReference>
<evidence type="ECO:0000256" key="4">
    <source>
        <dbReference type="ARBA" id="ARBA00023315"/>
    </source>
</evidence>
<evidence type="ECO:0000256" key="3">
    <source>
        <dbReference type="ARBA" id="ARBA00022679"/>
    </source>
</evidence>
<dbReference type="SUPFAM" id="SSF110857">
    <property type="entry name" value="Gamma-glutamyl cyclotransferase-like"/>
    <property type="match status" value="1"/>
</dbReference>
<evidence type="ECO:0000259" key="6">
    <source>
        <dbReference type="Pfam" id="PF06094"/>
    </source>
</evidence>
<keyword evidence="8" id="KW-1185">Reference proteome</keyword>
<dbReference type="Pfam" id="PF06094">
    <property type="entry name" value="GGACT"/>
    <property type="match status" value="1"/>
</dbReference>
<sequence>MGSTSMATSSNPQGLHQVFVYGSLLSDEVVRVLLKRVPHHIFSIKECVYPAIIPVENKKVTGKVLLGITLPELDILDTFEDVEYNRCTVEVSLMDGSQKLQAHTYVWANSSDPNLYGDWSFEIFVYDFLPYYYKEWRQAHIKDYIKMTMGFMEELEQPESKP</sequence>
<dbReference type="InterPro" id="IPR045038">
    <property type="entry name" value="AIG2-like"/>
</dbReference>
<dbReference type="Gene3D" id="3.10.490.10">
    <property type="entry name" value="Gamma-glutamyl cyclotransferase-like"/>
    <property type="match status" value="1"/>
</dbReference>
<reference evidence="7 8" key="1">
    <citation type="journal article" date="2018" name="Proc. Natl. Acad. Sci. U.S.A.">
        <title>Draft genome sequence of Camellia sinensis var. sinensis provides insights into the evolution of the tea genome and tea quality.</title>
        <authorList>
            <person name="Wei C."/>
            <person name="Yang H."/>
            <person name="Wang S."/>
            <person name="Zhao J."/>
            <person name="Liu C."/>
            <person name="Gao L."/>
            <person name="Xia E."/>
            <person name="Lu Y."/>
            <person name="Tai Y."/>
            <person name="She G."/>
            <person name="Sun J."/>
            <person name="Cao H."/>
            <person name="Tong W."/>
            <person name="Gao Q."/>
            <person name="Li Y."/>
            <person name="Deng W."/>
            <person name="Jiang X."/>
            <person name="Wang W."/>
            <person name="Chen Q."/>
            <person name="Zhang S."/>
            <person name="Li H."/>
            <person name="Wu J."/>
            <person name="Wang P."/>
            <person name="Li P."/>
            <person name="Shi C."/>
            <person name="Zheng F."/>
            <person name="Jian J."/>
            <person name="Huang B."/>
            <person name="Shan D."/>
            <person name="Shi M."/>
            <person name="Fang C."/>
            <person name="Yue Y."/>
            <person name="Li F."/>
            <person name="Li D."/>
            <person name="Wei S."/>
            <person name="Han B."/>
            <person name="Jiang C."/>
            <person name="Yin Y."/>
            <person name="Xia T."/>
            <person name="Zhang Z."/>
            <person name="Bennetzen J.L."/>
            <person name="Zhao S."/>
            <person name="Wan X."/>
        </authorList>
    </citation>
    <scope>NUCLEOTIDE SEQUENCE [LARGE SCALE GENOMIC DNA]</scope>
    <source>
        <strain evidence="8">cv. Shuchazao</strain>
        <tissue evidence="7">Leaf</tissue>
    </source>
</reference>
<keyword evidence="3" id="KW-0808">Transferase</keyword>
<evidence type="ECO:0000313" key="8">
    <source>
        <dbReference type="Proteomes" id="UP000306102"/>
    </source>
</evidence>
<evidence type="ECO:0000256" key="2">
    <source>
        <dbReference type="ARBA" id="ARBA00008861"/>
    </source>
</evidence>
<dbReference type="Gene3D" id="6.10.250.210">
    <property type="match status" value="1"/>
</dbReference>
<comment type="similarity">
    <text evidence="2">Belongs to the gamma-glutamylcyclotransferase family.</text>
</comment>
<dbReference type="CDD" id="cd06661">
    <property type="entry name" value="GGCT_like"/>
    <property type="match status" value="1"/>
</dbReference>
<comment type="caution">
    <text evidence="7">The sequence shown here is derived from an EMBL/GenBank/DDBJ whole genome shotgun (WGS) entry which is preliminary data.</text>
</comment>
<gene>
    <name evidence="7" type="ORF">TEA_001366</name>
</gene>
<evidence type="ECO:0000256" key="1">
    <source>
        <dbReference type="ARBA" id="ARBA00002782"/>
    </source>
</evidence>
<protein>
    <recommendedName>
        <fullName evidence="5">Putative gamma-glutamylcyclotransferase</fullName>
    </recommendedName>
</protein>
<comment type="function">
    <text evidence="1">Putative gamma-glutamylcyclotransferase.</text>
</comment>
<dbReference type="InterPro" id="IPR009288">
    <property type="entry name" value="AIG2-like_dom"/>
</dbReference>
<evidence type="ECO:0000256" key="5">
    <source>
        <dbReference type="ARBA" id="ARBA00030602"/>
    </source>
</evidence>
<proteinExistence type="inferred from homology"/>
<name>A0A4S4DE84_CAMSN</name>
<dbReference type="Proteomes" id="UP000306102">
    <property type="component" value="Unassembled WGS sequence"/>
</dbReference>
<dbReference type="PANTHER" id="PTHR31544:SF2">
    <property type="entry name" value="AIG2-LIKE PROTEIN D"/>
    <property type="match status" value="1"/>
</dbReference>
<evidence type="ECO:0000313" key="7">
    <source>
        <dbReference type="EMBL" id="THG00963.1"/>
    </source>
</evidence>
<feature type="domain" description="Gamma-glutamylcyclotransferase AIG2-like" evidence="6">
    <location>
        <begin position="18"/>
        <end position="120"/>
    </location>
</feature>
<dbReference type="InterPro" id="IPR036568">
    <property type="entry name" value="GGCT-like_sf"/>
</dbReference>
<dbReference type="InterPro" id="IPR013024">
    <property type="entry name" value="GGCT-like"/>
</dbReference>
<dbReference type="PANTHER" id="PTHR31544">
    <property type="entry name" value="AIG2-LIKE PROTEIN D"/>
    <property type="match status" value="1"/>
</dbReference>
<organism evidence="7 8">
    <name type="scientific">Camellia sinensis var. sinensis</name>
    <name type="common">China tea</name>
    <dbReference type="NCBI Taxonomy" id="542762"/>
    <lineage>
        <taxon>Eukaryota</taxon>
        <taxon>Viridiplantae</taxon>
        <taxon>Streptophyta</taxon>
        <taxon>Embryophyta</taxon>
        <taxon>Tracheophyta</taxon>
        <taxon>Spermatophyta</taxon>
        <taxon>Magnoliopsida</taxon>
        <taxon>eudicotyledons</taxon>
        <taxon>Gunneridae</taxon>
        <taxon>Pentapetalae</taxon>
        <taxon>asterids</taxon>
        <taxon>Ericales</taxon>
        <taxon>Theaceae</taxon>
        <taxon>Camellia</taxon>
    </lineage>
</organism>
<accession>A0A4S4DE84</accession>